<feature type="non-terminal residue" evidence="2">
    <location>
        <position position="1"/>
    </location>
</feature>
<name>A0ABD2Q5S1_9PLAT</name>
<dbReference type="Gene3D" id="1.20.120.330">
    <property type="entry name" value="Nucleotidyltransferases domain 2"/>
    <property type="match status" value="1"/>
</dbReference>
<gene>
    <name evidence="2" type="primary">FHAD1</name>
    <name evidence="2" type="ORF">Ciccas_006431</name>
</gene>
<evidence type="ECO:0000313" key="3">
    <source>
        <dbReference type="Proteomes" id="UP001626550"/>
    </source>
</evidence>
<dbReference type="EMBL" id="JBJKFK010000865">
    <property type="protein sequence ID" value="KAL3314941.1"/>
    <property type="molecule type" value="Genomic_DNA"/>
</dbReference>
<sequence length="196" mass="22309">EVERLRALLVERDHEVSVLNANLEGAKAKMSDLSGELTEAAKQEFETAIEHSRKMDSEMVGARSRMQLMSQELDNLRKELNETQHRKQQVTCQSSIVIQTESDQMKIEFEKTTAELRAVERKTDEERSKFHNELDQIRSTNVENNDLISVGATCRGERHEHVIARQREALSQLRQQLRNCGAHLGLNASGKIASNT</sequence>
<protein>
    <submittedName>
        <fullName evidence="2">Forkhead-associated (FHA) phosphopeptide binding domain 1</fullName>
    </submittedName>
</protein>
<dbReference type="AlphaFoldDB" id="A0ABD2Q5S1"/>
<evidence type="ECO:0000313" key="2">
    <source>
        <dbReference type="EMBL" id="KAL3314941.1"/>
    </source>
</evidence>
<organism evidence="2 3">
    <name type="scientific">Cichlidogyrus casuarinus</name>
    <dbReference type="NCBI Taxonomy" id="1844966"/>
    <lineage>
        <taxon>Eukaryota</taxon>
        <taxon>Metazoa</taxon>
        <taxon>Spiralia</taxon>
        <taxon>Lophotrochozoa</taxon>
        <taxon>Platyhelminthes</taxon>
        <taxon>Monogenea</taxon>
        <taxon>Monopisthocotylea</taxon>
        <taxon>Dactylogyridea</taxon>
        <taxon>Ancyrocephalidae</taxon>
        <taxon>Cichlidogyrus</taxon>
    </lineage>
</organism>
<dbReference type="Proteomes" id="UP001626550">
    <property type="component" value="Unassembled WGS sequence"/>
</dbReference>
<accession>A0ABD2Q5S1</accession>
<comment type="caution">
    <text evidence="2">The sequence shown here is derived from an EMBL/GenBank/DDBJ whole genome shotgun (WGS) entry which is preliminary data.</text>
</comment>
<keyword evidence="1" id="KW-0175">Coiled coil</keyword>
<keyword evidence="3" id="KW-1185">Reference proteome</keyword>
<feature type="coiled-coil region" evidence="1">
    <location>
        <begin position="16"/>
        <end position="122"/>
    </location>
</feature>
<proteinExistence type="predicted"/>
<evidence type="ECO:0000256" key="1">
    <source>
        <dbReference type="SAM" id="Coils"/>
    </source>
</evidence>
<reference evidence="2 3" key="1">
    <citation type="submission" date="2024-11" db="EMBL/GenBank/DDBJ databases">
        <title>Adaptive evolution of stress response genes in parasites aligns with host niche diversity.</title>
        <authorList>
            <person name="Hahn C."/>
            <person name="Resl P."/>
        </authorList>
    </citation>
    <scope>NUCLEOTIDE SEQUENCE [LARGE SCALE GENOMIC DNA]</scope>
    <source>
        <strain evidence="2">EGGRZ-B1_66</strain>
        <tissue evidence="2">Body</tissue>
    </source>
</reference>